<protein>
    <submittedName>
        <fullName evidence="1">Uncharacterized protein</fullName>
    </submittedName>
</protein>
<evidence type="ECO:0000313" key="1">
    <source>
        <dbReference type="EMBL" id="KAL3604463.1"/>
    </source>
</evidence>
<keyword evidence="2" id="KW-1185">Reference proteome</keyword>
<dbReference type="EMBL" id="RCHU02000002">
    <property type="protein sequence ID" value="KAL3604463.1"/>
    <property type="molecule type" value="Genomic_DNA"/>
</dbReference>
<sequence>MVAFWLYGLYDPDLEFEVPSTHMFGYKSGSKIVNCGVKGSLEAPCNAVGLIDQFFSCVNSPDYRPLVPDSPGWFLAPFDSKGILRSDKLQCFLLLHILMNH</sequence>
<reference evidence="1 2" key="1">
    <citation type="journal article" date="2024" name="Plant Biotechnol. J.">
        <title>Genome and CRISPR/Cas9 system of a widespread forest tree (Populus alba) in the world.</title>
        <authorList>
            <person name="Liu Y.J."/>
            <person name="Jiang P.F."/>
            <person name="Han X.M."/>
            <person name="Li X.Y."/>
            <person name="Wang H.M."/>
            <person name="Wang Y.J."/>
            <person name="Wang X.X."/>
            <person name="Zeng Q.Y."/>
        </authorList>
    </citation>
    <scope>NUCLEOTIDE SEQUENCE [LARGE SCALE GENOMIC DNA]</scope>
    <source>
        <strain evidence="2">cv. PAL-ZL1</strain>
    </source>
</reference>
<gene>
    <name evidence="1" type="ORF">D5086_005322</name>
</gene>
<dbReference type="Proteomes" id="UP000309997">
    <property type="component" value="Unassembled WGS sequence"/>
</dbReference>
<name>A0ACC4CUG6_POPAL</name>
<proteinExistence type="predicted"/>
<comment type="caution">
    <text evidence="1">The sequence shown here is derived from an EMBL/GenBank/DDBJ whole genome shotgun (WGS) entry which is preliminary data.</text>
</comment>
<accession>A0ACC4CUG6</accession>
<evidence type="ECO:0000313" key="2">
    <source>
        <dbReference type="Proteomes" id="UP000309997"/>
    </source>
</evidence>
<organism evidence="1 2">
    <name type="scientific">Populus alba</name>
    <name type="common">White poplar</name>
    <dbReference type="NCBI Taxonomy" id="43335"/>
    <lineage>
        <taxon>Eukaryota</taxon>
        <taxon>Viridiplantae</taxon>
        <taxon>Streptophyta</taxon>
        <taxon>Embryophyta</taxon>
        <taxon>Tracheophyta</taxon>
        <taxon>Spermatophyta</taxon>
        <taxon>Magnoliopsida</taxon>
        <taxon>eudicotyledons</taxon>
        <taxon>Gunneridae</taxon>
        <taxon>Pentapetalae</taxon>
        <taxon>rosids</taxon>
        <taxon>fabids</taxon>
        <taxon>Malpighiales</taxon>
        <taxon>Salicaceae</taxon>
        <taxon>Saliceae</taxon>
        <taxon>Populus</taxon>
    </lineage>
</organism>